<dbReference type="OrthoDB" id="3679522at2759"/>
<accession>A0A163G142</accession>
<protein>
    <submittedName>
        <fullName evidence="1">Uncharacterized protein</fullName>
    </submittedName>
</protein>
<name>A0A163G142_DIDRA</name>
<sequence>MYATAVFLRITYLLLLASVVLAFPHDRMVNNEFIRDVGVLFSQSNFTGNVMLLVTHKQEHKCETVDLFILGGSLGSVQICVPVTCIFYKTNDCTMSEDSNDYYFQGPVDIDNLQVLPDFACGSYECGSIEFMASVVGKATGALTDTEGGHYGPVVRN</sequence>
<comment type="caution">
    <text evidence="1">The sequence shown here is derived from an EMBL/GenBank/DDBJ whole genome shotgun (WGS) entry which is preliminary data.</text>
</comment>
<reference evidence="1 2" key="1">
    <citation type="journal article" date="2016" name="Sci. Rep.">
        <title>Draft genome sequencing and secretome analysis of fungal phytopathogen Ascochyta rabiei provides insight into the necrotrophic effector repertoire.</title>
        <authorList>
            <person name="Verma S."/>
            <person name="Gazara R.K."/>
            <person name="Nizam S."/>
            <person name="Parween S."/>
            <person name="Chattopadhyay D."/>
            <person name="Verma P.K."/>
        </authorList>
    </citation>
    <scope>NUCLEOTIDE SEQUENCE [LARGE SCALE GENOMIC DNA]</scope>
    <source>
        <strain evidence="1 2">ArDII</strain>
    </source>
</reference>
<evidence type="ECO:0000313" key="1">
    <source>
        <dbReference type="EMBL" id="KZM24626.1"/>
    </source>
</evidence>
<evidence type="ECO:0000313" key="2">
    <source>
        <dbReference type="Proteomes" id="UP000076837"/>
    </source>
</evidence>
<dbReference type="EMBL" id="JYNV01000155">
    <property type="protein sequence ID" value="KZM24626.1"/>
    <property type="molecule type" value="Genomic_DNA"/>
</dbReference>
<dbReference type="AlphaFoldDB" id="A0A163G142"/>
<proteinExistence type="predicted"/>
<organism evidence="1 2">
    <name type="scientific">Didymella rabiei</name>
    <name type="common">Chickpea ascochyta blight fungus</name>
    <name type="synonym">Mycosphaerella rabiei</name>
    <dbReference type="NCBI Taxonomy" id="5454"/>
    <lineage>
        <taxon>Eukaryota</taxon>
        <taxon>Fungi</taxon>
        <taxon>Dikarya</taxon>
        <taxon>Ascomycota</taxon>
        <taxon>Pezizomycotina</taxon>
        <taxon>Dothideomycetes</taxon>
        <taxon>Pleosporomycetidae</taxon>
        <taxon>Pleosporales</taxon>
        <taxon>Pleosporineae</taxon>
        <taxon>Didymellaceae</taxon>
        <taxon>Ascochyta</taxon>
    </lineage>
</organism>
<dbReference type="Proteomes" id="UP000076837">
    <property type="component" value="Unassembled WGS sequence"/>
</dbReference>
<gene>
    <name evidence="1" type="ORF">ST47_g4218</name>
</gene>
<keyword evidence="2" id="KW-1185">Reference proteome</keyword>